<dbReference type="EMBL" id="CP155571">
    <property type="protein sequence ID" value="XFO73091.1"/>
    <property type="molecule type" value="Genomic_DNA"/>
</dbReference>
<dbReference type="InterPro" id="IPR050571">
    <property type="entry name" value="Class-IV_PLP-Dep_Aminotrnsfr"/>
</dbReference>
<dbReference type="InterPro" id="IPR043131">
    <property type="entry name" value="BCAT-like_N"/>
</dbReference>
<dbReference type="RefSeq" id="WP_093793713.1">
    <property type="nucleotide sequence ID" value="NZ_CP155571.1"/>
</dbReference>
<organism evidence="13 14">
    <name type="scientific">Sporomusa acidovorans (strain ATCC 49682 / DSM 3132 / Mol)</name>
    <dbReference type="NCBI Taxonomy" id="1123286"/>
    <lineage>
        <taxon>Bacteria</taxon>
        <taxon>Bacillati</taxon>
        <taxon>Bacillota</taxon>
        <taxon>Negativicutes</taxon>
        <taxon>Selenomonadales</taxon>
        <taxon>Sporomusaceae</taxon>
        <taxon>Sporomusa</taxon>
    </lineage>
</organism>
<dbReference type="InterPro" id="IPR005784">
    <property type="entry name" value="D_amino_transT"/>
</dbReference>
<accession>A0ABZ3J598</accession>
<reference evidence="13" key="1">
    <citation type="submission" date="2024-05" db="EMBL/GenBank/DDBJ databases">
        <title>Isolation and characterization of Sporomusa carbonis sp. nov., a carboxydotrophic hydrogenogen in the genus of Sporomusa isolated from a charcoal burning pile.</title>
        <authorList>
            <person name="Boeer T."/>
            <person name="Rosenbaum F."/>
            <person name="Eysell L."/>
            <person name="Mueller V."/>
            <person name="Daniel R."/>
            <person name="Poehlein A."/>
        </authorList>
    </citation>
    <scope>NUCLEOTIDE SEQUENCE [LARGE SCALE GENOMIC DNA]</scope>
    <source>
        <strain evidence="13">DSM 3132</strain>
    </source>
</reference>
<dbReference type="Gene3D" id="3.30.470.10">
    <property type="match status" value="1"/>
</dbReference>
<dbReference type="EC" id="2.6.1.21" evidence="4 12"/>
<name>A0ABZ3J598_SPOA4</name>
<dbReference type="Pfam" id="PF01063">
    <property type="entry name" value="Aminotran_4"/>
    <property type="match status" value="1"/>
</dbReference>
<sequence length="286" mass="31819">MKPIGLLDGKIIDLQENIVPMEDRGHQFGDGVYEVTKVYNGYCFALKLHLDRLYRSLRELTIPAVYTYEELVEFHALLIKESGIKDGAIYLQITRGVSPRAHGFPEQVVPRLTMSIRPVSAVPDKNKVEGAKGLLIPDERWLRCDIKSLNLLGNVLGKQKAKDAGCFEGIQVRDGIVTEGTSSNFFVIKDDVLWTHPTCNLILTGVTRTLVIEKIAPELGLIVVEKKFDEEFAKSAQETFVSGTSSEITPIIALNGQPVGNGSVGPITHKIQDAYWKLIDEECKRK</sequence>
<dbReference type="CDD" id="cd01558">
    <property type="entry name" value="D-AAT_like"/>
    <property type="match status" value="1"/>
</dbReference>
<keyword evidence="7 13" id="KW-0808">Transferase</keyword>
<evidence type="ECO:0000256" key="2">
    <source>
        <dbReference type="ARBA" id="ARBA00009320"/>
    </source>
</evidence>
<evidence type="ECO:0000256" key="12">
    <source>
        <dbReference type="RuleBase" id="RU004520"/>
    </source>
</evidence>
<dbReference type="Proteomes" id="UP000216052">
    <property type="component" value="Chromosome"/>
</dbReference>
<dbReference type="Gene3D" id="3.20.10.10">
    <property type="entry name" value="D-amino Acid Aminotransferase, subunit A, domain 2"/>
    <property type="match status" value="1"/>
</dbReference>
<dbReference type="NCBIfam" id="TIGR01121">
    <property type="entry name" value="D_amino_aminoT"/>
    <property type="match status" value="1"/>
</dbReference>
<comment type="similarity">
    <text evidence="2 10">Belongs to the class-IV pyridoxal-phosphate-dependent aminotransferase family.</text>
</comment>
<proteinExistence type="inferred from homology"/>
<evidence type="ECO:0000313" key="13">
    <source>
        <dbReference type="EMBL" id="XFO73091.1"/>
    </source>
</evidence>
<evidence type="ECO:0000256" key="5">
    <source>
        <dbReference type="ARBA" id="ARBA00021779"/>
    </source>
</evidence>
<evidence type="ECO:0000256" key="8">
    <source>
        <dbReference type="ARBA" id="ARBA00022898"/>
    </source>
</evidence>
<comment type="catalytic activity">
    <reaction evidence="9 12">
        <text>D-alanine + 2-oxoglutarate = D-glutamate + pyruvate</text>
        <dbReference type="Rhea" id="RHEA:15869"/>
        <dbReference type="ChEBI" id="CHEBI:15361"/>
        <dbReference type="ChEBI" id="CHEBI:16810"/>
        <dbReference type="ChEBI" id="CHEBI:29986"/>
        <dbReference type="ChEBI" id="CHEBI:57416"/>
        <dbReference type="EC" id="2.6.1.21"/>
    </reaction>
</comment>
<evidence type="ECO:0000256" key="10">
    <source>
        <dbReference type="RuleBase" id="RU004106"/>
    </source>
</evidence>
<dbReference type="PANTHER" id="PTHR42743">
    <property type="entry name" value="AMINO-ACID AMINOTRANSFERASE"/>
    <property type="match status" value="1"/>
</dbReference>
<comment type="cofactor">
    <cofactor evidence="1 11">
        <name>pyridoxal 5'-phosphate</name>
        <dbReference type="ChEBI" id="CHEBI:597326"/>
    </cofactor>
</comment>
<dbReference type="SUPFAM" id="SSF56752">
    <property type="entry name" value="D-aminoacid aminotransferase-like PLP-dependent enzymes"/>
    <property type="match status" value="1"/>
</dbReference>
<dbReference type="InterPro" id="IPR001544">
    <property type="entry name" value="Aminotrans_IV"/>
</dbReference>
<comment type="function">
    <text evidence="12">Acts on the D-isomers of alanine, leucine, aspartate, glutamate, aminobutyrate, norvaline and asparagine. The enzyme transfers an amino group from a substrate D-amino acid to the pyridoxal phosphate cofactor to form pyridoxamine and an alpha-keto acid in the first half-reaction.</text>
</comment>
<keyword evidence="8 11" id="KW-0663">Pyridoxal phosphate</keyword>
<dbReference type="InterPro" id="IPR036038">
    <property type="entry name" value="Aminotransferase-like"/>
</dbReference>
<dbReference type="InterPro" id="IPR018300">
    <property type="entry name" value="Aminotrans_IV_CS"/>
</dbReference>
<dbReference type="InterPro" id="IPR043132">
    <property type="entry name" value="BCAT-like_C"/>
</dbReference>
<dbReference type="GO" id="GO:0047810">
    <property type="term" value="F:D-alanine-2-oxoglutarate aminotransferase activity"/>
    <property type="evidence" value="ECO:0007669"/>
    <property type="project" value="UniProtKB-EC"/>
</dbReference>
<evidence type="ECO:0000256" key="4">
    <source>
        <dbReference type="ARBA" id="ARBA00012874"/>
    </source>
</evidence>
<keyword evidence="6 13" id="KW-0032">Aminotransferase</keyword>
<evidence type="ECO:0000256" key="6">
    <source>
        <dbReference type="ARBA" id="ARBA00022576"/>
    </source>
</evidence>
<evidence type="ECO:0000256" key="7">
    <source>
        <dbReference type="ARBA" id="ARBA00022679"/>
    </source>
</evidence>
<evidence type="ECO:0000256" key="3">
    <source>
        <dbReference type="ARBA" id="ARBA00011738"/>
    </source>
</evidence>
<evidence type="ECO:0000313" key="14">
    <source>
        <dbReference type="Proteomes" id="UP000216052"/>
    </source>
</evidence>
<keyword evidence="14" id="KW-1185">Reference proteome</keyword>
<gene>
    <name evidence="13" type="primary">dat</name>
    <name evidence="13" type="ORF">SPACI_031650</name>
</gene>
<dbReference type="PROSITE" id="PS00770">
    <property type="entry name" value="AA_TRANSFER_CLASS_4"/>
    <property type="match status" value="1"/>
</dbReference>
<comment type="subunit">
    <text evidence="3">Homodimer.</text>
</comment>
<evidence type="ECO:0000256" key="11">
    <source>
        <dbReference type="RuleBase" id="RU004516"/>
    </source>
</evidence>
<protein>
    <recommendedName>
        <fullName evidence="5 12">D-alanine aminotransferase</fullName>
        <ecNumber evidence="4 12">2.6.1.21</ecNumber>
    </recommendedName>
</protein>
<dbReference type="PANTHER" id="PTHR42743:SF10">
    <property type="entry name" value="D-ALANINE AMINOTRANSFERASE"/>
    <property type="match status" value="1"/>
</dbReference>
<evidence type="ECO:0000256" key="9">
    <source>
        <dbReference type="ARBA" id="ARBA00047911"/>
    </source>
</evidence>
<evidence type="ECO:0000256" key="1">
    <source>
        <dbReference type="ARBA" id="ARBA00001933"/>
    </source>
</evidence>